<evidence type="ECO:0000259" key="4">
    <source>
        <dbReference type="Pfam" id="PF15985"/>
    </source>
</evidence>
<dbReference type="SUPFAM" id="SSF54791">
    <property type="entry name" value="Eukaryotic type KH-domain (KH-domain type I)"/>
    <property type="match status" value="1"/>
</dbReference>
<dbReference type="SUPFAM" id="SSF50249">
    <property type="entry name" value="Nucleic acid-binding proteins"/>
    <property type="match status" value="1"/>
</dbReference>
<evidence type="ECO:0000256" key="1">
    <source>
        <dbReference type="ARBA" id="ARBA00004123"/>
    </source>
</evidence>
<evidence type="ECO:0000256" key="3">
    <source>
        <dbReference type="ARBA" id="ARBA00022884"/>
    </source>
</evidence>
<sequence>MSLAPQQALASPVENTVVGPGDSVLVLPEAGQVRVGAGLHADGGHLRTTRPGILRRTKAGKLWVQGRQIRYIPAAGDAVVGTVVERHSDAYNVDLGGPGAGFGPLQEGLVLTCSSALVRQLLASPPPPVVAALGAALAFELAVGQNGRVWVGNADSSTVVLVANALANSERLSPGQAHLMVKKLLASVQA</sequence>
<dbReference type="GO" id="GO:0071051">
    <property type="term" value="P:poly(A)-dependent snoRNA 3'-end processing"/>
    <property type="evidence" value="ECO:0007669"/>
    <property type="project" value="TreeGrafter"/>
</dbReference>
<evidence type="ECO:0000313" key="5">
    <source>
        <dbReference type="EMBL" id="KAK9840591.1"/>
    </source>
</evidence>
<dbReference type="GO" id="GO:0071035">
    <property type="term" value="P:nuclear polyadenylation-dependent rRNA catabolic process"/>
    <property type="evidence" value="ECO:0007669"/>
    <property type="project" value="TreeGrafter"/>
</dbReference>
<dbReference type="PANTHER" id="PTHR21321:SF1">
    <property type="entry name" value="EXOSOME COMPLEX COMPONENT RRP40"/>
    <property type="match status" value="1"/>
</dbReference>
<proteinExistence type="predicted"/>
<dbReference type="Pfam" id="PF15985">
    <property type="entry name" value="KH_6"/>
    <property type="match status" value="1"/>
</dbReference>
<dbReference type="SUPFAM" id="SSF110324">
    <property type="entry name" value="Ribosomal L27 protein-like"/>
    <property type="match status" value="1"/>
</dbReference>
<evidence type="ECO:0000256" key="2">
    <source>
        <dbReference type="ARBA" id="ARBA00022835"/>
    </source>
</evidence>
<dbReference type="InterPro" id="IPR004088">
    <property type="entry name" value="KH_dom_type_1"/>
</dbReference>
<organism evidence="5 6">
    <name type="scientific">Elliptochloris bilobata</name>
    <dbReference type="NCBI Taxonomy" id="381761"/>
    <lineage>
        <taxon>Eukaryota</taxon>
        <taxon>Viridiplantae</taxon>
        <taxon>Chlorophyta</taxon>
        <taxon>core chlorophytes</taxon>
        <taxon>Trebouxiophyceae</taxon>
        <taxon>Trebouxiophyceae incertae sedis</taxon>
        <taxon>Elliptochloris clade</taxon>
        <taxon>Elliptochloris</taxon>
    </lineage>
</organism>
<dbReference type="GO" id="GO:0000176">
    <property type="term" value="C:nuclear exosome (RNase complex)"/>
    <property type="evidence" value="ECO:0007669"/>
    <property type="project" value="TreeGrafter"/>
</dbReference>
<dbReference type="EMBL" id="JALJOU010000013">
    <property type="protein sequence ID" value="KAK9840591.1"/>
    <property type="molecule type" value="Genomic_DNA"/>
</dbReference>
<dbReference type="Gene3D" id="2.40.50.100">
    <property type="match status" value="1"/>
</dbReference>
<gene>
    <name evidence="5" type="ORF">WJX81_003233</name>
</gene>
<dbReference type="GO" id="GO:0071038">
    <property type="term" value="P:TRAMP-dependent tRNA surveillance pathway"/>
    <property type="evidence" value="ECO:0007669"/>
    <property type="project" value="TreeGrafter"/>
</dbReference>
<dbReference type="Gene3D" id="3.30.1370.10">
    <property type="entry name" value="K Homology domain, type 1"/>
    <property type="match status" value="1"/>
</dbReference>
<reference evidence="5 6" key="1">
    <citation type="journal article" date="2024" name="Nat. Commun.">
        <title>Phylogenomics reveals the evolutionary origins of lichenization in chlorophyte algae.</title>
        <authorList>
            <person name="Puginier C."/>
            <person name="Libourel C."/>
            <person name="Otte J."/>
            <person name="Skaloud P."/>
            <person name="Haon M."/>
            <person name="Grisel S."/>
            <person name="Petersen M."/>
            <person name="Berrin J.G."/>
            <person name="Delaux P.M."/>
            <person name="Dal Grande F."/>
            <person name="Keller J."/>
        </authorList>
    </citation>
    <scope>NUCLEOTIDE SEQUENCE [LARGE SCALE GENOMIC DNA]</scope>
    <source>
        <strain evidence="5 6">SAG 245.80</strain>
    </source>
</reference>
<comment type="caution">
    <text evidence="5">The sequence shown here is derived from an EMBL/GenBank/DDBJ whole genome shotgun (WGS) entry which is preliminary data.</text>
</comment>
<dbReference type="GO" id="GO:0000467">
    <property type="term" value="P:exonucleolytic trimming to generate mature 3'-end of 5.8S rRNA from tricistronic rRNA transcript (SSU-rRNA, 5.8S rRNA, LSU-rRNA)"/>
    <property type="evidence" value="ECO:0007669"/>
    <property type="project" value="TreeGrafter"/>
</dbReference>
<dbReference type="InterPro" id="IPR012340">
    <property type="entry name" value="NA-bd_OB-fold"/>
</dbReference>
<feature type="domain" description="K Homology" evidence="4">
    <location>
        <begin position="108"/>
        <end position="154"/>
    </location>
</feature>
<dbReference type="GO" id="GO:0034475">
    <property type="term" value="P:U4 snRNA 3'-end processing"/>
    <property type="evidence" value="ECO:0007669"/>
    <property type="project" value="TreeGrafter"/>
</dbReference>
<evidence type="ECO:0000313" key="6">
    <source>
        <dbReference type="Proteomes" id="UP001445335"/>
    </source>
</evidence>
<dbReference type="AlphaFoldDB" id="A0AAW1S4H2"/>
<dbReference type="GO" id="GO:0003723">
    <property type="term" value="F:RNA binding"/>
    <property type="evidence" value="ECO:0007669"/>
    <property type="project" value="UniProtKB-KW"/>
</dbReference>
<dbReference type="GO" id="GO:0071034">
    <property type="term" value="P:CUT catabolic process"/>
    <property type="evidence" value="ECO:0007669"/>
    <property type="project" value="TreeGrafter"/>
</dbReference>
<dbReference type="Proteomes" id="UP001445335">
    <property type="component" value="Unassembled WGS sequence"/>
</dbReference>
<keyword evidence="2" id="KW-0271">Exosome</keyword>
<comment type="subcellular location">
    <subcellularLocation>
        <location evidence="1">Nucleus</location>
    </subcellularLocation>
</comment>
<dbReference type="InterPro" id="IPR026699">
    <property type="entry name" value="Exosome_RNA_bind1/RRP40/RRP4"/>
</dbReference>
<accession>A0AAW1S4H2</accession>
<keyword evidence="6" id="KW-1185">Reference proteome</keyword>
<name>A0AAW1S4H2_9CHLO</name>
<dbReference type="InterPro" id="IPR036612">
    <property type="entry name" value="KH_dom_type_1_sf"/>
</dbReference>
<dbReference type="GO" id="GO:0000177">
    <property type="term" value="C:cytoplasmic exosome (RNase complex)"/>
    <property type="evidence" value="ECO:0007669"/>
    <property type="project" value="TreeGrafter"/>
</dbReference>
<keyword evidence="3" id="KW-0694">RNA-binding</keyword>
<protein>
    <recommendedName>
        <fullName evidence="4">K Homology domain-containing protein</fullName>
    </recommendedName>
</protein>
<dbReference type="PANTHER" id="PTHR21321">
    <property type="entry name" value="PNAS-3 RELATED"/>
    <property type="match status" value="1"/>
</dbReference>